<name>A0ABY5E6M5_9BACT</name>
<organism evidence="1 2">
    <name type="scientific">Arcobacter roscoffensis</name>
    <dbReference type="NCBI Taxonomy" id="2961520"/>
    <lineage>
        <taxon>Bacteria</taxon>
        <taxon>Pseudomonadati</taxon>
        <taxon>Campylobacterota</taxon>
        <taxon>Epsilonproteobacteria</taxon>
        <taxon>Campylobacterales</taxon>
        <taxon>Arcobacteraceae</taxon>
        <taxon>Arcobacter</taxon>
    </lineage>
</organism>
<proteinExistence type="predicted"/>
<accession>A0ABY5E6M5</accession>
<sequence length="181" mass="21068">MKNGFILIIILLLGFLFYGVFTQIDKTSSKNLKRVPCQNKTITFDKINTEANISKTIKLIENGSVNIDGYIDYSKFMKSNLENKISNADINNRIIKVLNTYKETDEKLKDKVDIKFYIYENDREDKRKKGDSCKVYAGYIVLEFILNDTQVYKIQTDYMEDDISDLDERINCAIKSLILLK</sequence>
<evidence type="ECO:0000313" key="2">
    <source>
        <dbReference type="Proteomes" id="UP001060012"/>
    </source>
</evidence>
<dbReference type="RefSeq" id="WP_254577990.1">
    <property type="nucleotide sequence ID" value="NZ_CP100595.1"/>
</dbReference>
<gene>
    <name evidence="1" type="ORF">NJU99_06890</name>
</gene>
<reference evidence="1" key="1">
    <citation type="submission" date="2022-07" db="EMBL/GenBank/DDBJ databases">
        <title>Arcobacter roscoffensis sp. nov., a marine bacterium isolated from coastal seawater collected from Roscoff, France.</title>
        <authorList>
            <person name="Pascual J."/>
            <person name="Lepeaux C."/>
            <person name="Methner A."/>
            <person name="Overmann J."/>
        </authorList>
    </citation>
    <scope>NUCLEOTIDE SEQUENCE</scope>
    <source>
        <strain evidence="1">ARW1-2F2</strain>
    </source>
</reference>
<evidence type="ECO:0000313" key="1">
    <source>
        <dbReference type="EMBL" id="UTJ07816.1"/>
    </source>
</evidence>
<protein>
    <recommendedName>
        <fullName evidence="3">Lipoprotein</fullName>
    </recommendedName>
</protein>
<dbReference type="Proteomes" id="UP001060012">
    <property type="component" value="Chromosome"/>
</dbReference>
<dbReference type="EMBL" id="CP100595">
    <property type="protein sequence ID" value="UTJ07816.1"/>
    <property type="molecule type" value="Genomic_DNA"/>
</dbReference>
<keyword evidence="2" id="KW-1185">Reference proteome</keyword>
<evidence type="ECO:0008006" key="3">
    <source>
        <dbReference type="Google" id="ProtNLM"/>
    </source>
</evidence>